<feature type="domain" description="Major facilitator superfamily (MFS) profile" evidence="8">
    <location>
        <begin position="216"/>
        <end position="399"/>
    </location>
</feature>
<dbReference type="InterPro" id="IPR011701">
    <property type="entry name" value="MFS"/>
</dbReference>
<dbReference type="CDD" id="cd06173">
    <property type="entry name" value="MFS_MefA_like"/>
    <property type="match status" value="1"/>
</dbReference>
<dbReference type="PROSITE" id="PS50850">
    <property type="entry name" value="MFS"/>
    <property type="match status" value="1"/>
</dbReference>
<dbReference type="Pfam" id="PF07690">
    <property type="entry name" value="MFS_1"/>
    <property type="match status" value="1"/>
</dbReference>
<dbReference type="InterPro" id="IPR020846">
    <property type="entry name" value="MFS_dom"/>
</dbReference>
<dbReference type="PANTHER" id="PTHR23513:SF19">
    <property type="entry name" value="MAJOR FACILITATOR SUPERFAMILY (MFS) PROFILE DOMAIN-CONTAINING PROTEIN"/>
    <property type="match status" value="1"/>
</dbReference>
<feature type="transmembrane region" description="Helical" evidence="7">
    <location>
        <begin position="287"/>
        <end position="303"/>
    </location>
</feature>
<evidence type="ECO:0000313" key="10">
    <source>
        <dbReference type="Proteomes" id="UP000295756"/>
    </source>
</evidence>
<feature type="transmembrane region" description="Helical" evidence="7">
    <location>
        <begin position="140"/>
        <end position="162"/>
    </location>
</feature>
<keyword evidence="3" id="KW-1003">Cell membrane</keyword>
<keyword evidence="6 7" id="KW-0472">Membrane</keyword>
<evidence type="ECO:0000256" key="3">
    <source>
        <dbReference type="ARBA" id="ARBA00022475"/>
    </source>
</evidence>
<feature type="transmembrane region" description="Helical" evidence="7">
    <location>
        <begin position="219"/>
        <end position="243"/>
    </location>
</feature>
<proteinExistence type="predicted"/>
<feature type="transmembrane region" description="Helical" evidence="7">
    <location>
        <begin position="72"/>
        <end position="95"/>
    </location>
</feature>
<feature type="transmembrane region" description="Helical" evidence="7">
    <location>
        <begin position="255"/>
        <end position="275"/>
    </location>
</feature>
<keyword evidence="10" id="KW-1185">Reference proteome</keyword>
<dbReference type="InterPro" id="IPR036259">
    <property type="entry name" value="MFS_trans_sf"/>
</dbReference>
<evidence type="ECO:0000313" key="9">
    <source>
        <dbReference type="EMBL" id="QBR47494.1"/>
    </source>
</evidence>
<dbReference type="Gene3D" id="1.20.1250.20">
    <property type="entry name" value="MFS general substrate transporter like domains"/>
    <property type="match status" value="1"/>
</dbReference>
<evidence type="ECO:0000256" key="1">
    <source>
        <dbReference type="ARBA" id="ARBA00004651"/>
    </source>
</evidence>
<dbReference type="PANTHER" id="PTHR23513">
    <property type="entry name" value="INTEGRAL MEMBRANE EFFLUX PROTEIN-RELATED"/>
    <property type="match status" value="1"/>
</dbReference>
<feature type="transmembrane region" description="Helical" evidence="7">
    <location>
        <begin position="168"/>
        <end position="188"/>
    </location>
</feature>
<evidence type="ECO:0000256" key="5">
    <source>
        <dbReference type="ARBA" id="ARBA00022989"/>
    </source>
</evidence>
<dbReference type="EMBL" id="CP037939">
    <property type="protein sequence ID" value="QBR47494.1"/>
    <property type="molecule type" value="Genomic_DNA"/>
</dbReference>
<gene>
    <name evidence="9" type="ORF">EW139_04920</name>
</gene>
<feature type="transmembrane region" description="Helical" evidence="7">
    <location>
        <begin position="339"/>
        <end position="364"/>
    </location>
</feature>
<accession>A0ABX5SJE3</accession>
<organism evidence="9 10">
    <name type="scientific">Leuconostoc kimchii</name>
    <dbReference type="NCBI Taxonomy" id="136609"/>
    <lineage>
        <taxon>Bacteria</taxon>
        <taxon>Bacillati</taxon>
        <taxon>Bacillota</taxon>
        <taxon>Bacilli</taxon>
        <taxon>Lactobacillales</taxon>
        <taxon>Lactobacillaceae</taxon>
        <taxon>Leuconostoc</taxon>
    </lineage>
</organism>
<keyword evidence="5 7" id="KW-1133">Transmembrane helix</keyword>
<dbReference type="Proteomes" id="UP000295756">
    <property type="component" value="Chromosome"/>
</dbReference>
<dbReference type="SUPFAM" id="SSF103473">
    <property type="entry name" value="MFS general substrate transporter"/>
    <property type="match status" value="1"/>
</dbReference>
<keyword evidence="4 7" id="KW-0812">Transmembrane</keyword>
<feature type="transmembrane region" description="Helical" evidence="7">
    <location>
        <begin position="101"/>
        <end position="120"/>
    </location>
</feature>
<feature type="transmembrane region" description="Helical" evidence="7">
    <location>
        <begin position="7"/>
        <end position="33"/>
    </location>
</feature>
<evidence type="ECO:0000256" key="4">
    <source>
        <dbReference type="ARBA" id="ARBA00022692"/>
    </source>
</evidence>
<reference evidence="9 10" key="1">
    <citation type="submission" date="2019-03" db="EMBL/GenBank/DDBJ databases">
        <title>Complete Genome Sequence of Leuconostoc kimchii strain NKJ218 Isolated from Homemade Kimchi.</title>
        <authorList>
            <person name="Jung J.Y."/>
            <person name="Jin H.M."/>
            <person name="Jung J.-W."/>
            <person name="Lee S.-Y."/>
            <person name="Ryu B.-G."/>
            <person name="Han S.-S."/>
            <person name="Kang H.K."/>
            <person name="Choi H.W."/>
            <person name="Chung E.J."/>
            <person name="Choi K.-M."/>
        </authorList>
    </citation>
    <scope>NUCLEOTIDE SEQUENCE [LARGE SCALE GENOMIC DNA]</scope>
    <source>
        <strain evidence="9 10">NKJ218</strain>
    </source>
</reference>
<evidence type="ECO:0000256" key="7">
    <source>
        <dbReference type="SAM" id="Phobius"/>
    </source>
</evidence>
<feature type="transmembrane region" description="Helical" evidence="7">
    <location>
        <begin position="370"/>
        <end position="391"/>
    </location>
</feature>
<protein>
    <submittedName>
        <fullName evidence="9">MFS transporter</fullName>
    </submittedName>
</protein>
<evidence type="ECO:0000256" key="6">
    <source>
        <dbReference type="ARBA" id="ARBA00023136"/>
    </source>
</evidence>
<comment type="subcellular location">
    <subcellularLocation>
        <location evidence="1">Cell membrane</location>
        <topology evidence="1">Multi-pass membrane protein</topology>
    </subcellularLocation>
</comment>
<name>A0ABX5SJE3_9LACO</name>
<evidence type="ECO:0000256" key="2">
    <source>
        <dbReference type="ARBA" id="ARBA00022448"/>
    </source>
</evidence>
<evidence type="ECO:0000259" key="8">
    <source>
        <dbReference type="PROSITE" id="PS50850"/>
    </source>
</evidence>
<feature type="transmembrane region" description="Helical" evidence="7">
    <location>
        <begin position="39"/>
        <end position="60"/>
    </location>
</feature>
<keyword evidence="2" id="KW-0813">Transport</keyword>
<sequence>MLKNKNFFFLLYGQSIANIGDTMYIIAVISSVYTLTHSIVASSLVPTIITGAMVGASFVSPLVTSKVRLNRILLITQAIKAVVLVALIFYIQSGWIVKNIFGLYLIISIIAFMDGFAQPVSQAILPRYAAGSELIKANSILNISFQLLGIGGWAGGSILLVWFSTKTILLISTVLAIGSILLLCQLDATSMRHQSNKSNVWYDLLSGWKAIYHVPILKFTAIISILDTVANSVWISSIILAFVEKTLKIPKYWWGYINATYMLGGVIGGFVCYQLSQQIQKNMARSIFFGALLTGIVTFLVAINSNPFWLLGLSILVGAFGELKDVPQTSMIQSHTNKYILPSVYSSLTVLYTGTFSLSSVVFGMLAQQFGVRAVFIISSSLLVIISTLVYSRRNLYQI</sequence>
<dbReference type="RefSeq" id="WP_013102305.1">
    <property type="nucleotide sequence ID" value="NZ_CP037939.1"/>
</dbReference>